<protein>
    <recommendedName>
        <fullName evidence="3">ATP-binding protein</fullName>
    </recommendedName>
</protein>
<evidence type="ECO:0000313" key="1">
    <source>
        <dbReference type="EMBL" id="TYC14391.1"/>
    </source>
</evidence>
<organism evidence="1 2">
    <name type="scientific">Actinomadura syzygii</name>
    <dbReference type="NCBI Taxonomy" id="1427538"/>
    <lineage>
        <taxon>Bacteria</taxon>
        <taxon>Bacillati</taxon>
        <taxon>Actinomycetota</taxon>
        <taxon>Actinomycetes</taxon>
        <taxon>Streptosporangiales</taxon>
        <taxon>Thermomonosporaceae</taxon>
        <taxon>Actinomadura</taxon>
    </lineage>
</organism>
<dbReference type="RefSeq" id="WP_148350781.1">
    <property type="nucleotide sequence ID" value="NZ_JBHSBF010000036.1"/>
</dbReference>
<dbReference type="OrthoDB" id="3479886at2"/>
<accession>A0A5D0U725</accession>
<evidence type="ECO:0000313" key="2">
    <source>
        <dbReference type="Proteomes" id="UP000322634"/>
    </source>
</evidence>
<gene>
    <name evidence="1" type="ORF">FXF65_16140</name>
</gene>
<dbReference type="Gene3D" id="3.30.565.10">
    <property type="entry name" value="Histidine kinase-like ATPase, C-terminal domain"/>
    <property type="match status" value="1"/>
</dbReference>
<dbReference type="EMBL" id="VSFF01000006">
    <property type="protein sequence ID" value="TYC14391.1"/>
    <property type="molecule type" value="Genomic_DNA"/>
</dbReference>
<reference evidence="1 2" key="1">
    <citation type="submission" date="2019-08" db="EMBL/GenBank/DDBJ databases">
        <title>Actinomadura sp. nov. CYP1-5 isolated from mountain soil.</title>
        <authorList>
            <person name="Songsumanus A."/>
            <person name="Kuncharoen N."/>
            <person name="Kudo T."/>
            <person name="Yuki M."/>
            <person name="Igarashi Y."/>
            <person name="Tanasupawat S."/>
        </authorList>
    </citation>
    <scope>NUCLEOTIDE SEQUENCE [LARGE SCALE GENOMIC DNA]</scope>
    <source>
        <strain evidence="1 2">GKU157</strain>
    </source>
</reference>
<name>A0A5D0U725_9ACTN</name>
<sequence>MSQYNAAGRPAGQTYTSCVTGARTSRLDLTGTNRPVAAARRHTRDTLLRWGLAPELIDDALHLASELVTAAEGDAAEGAREFQLTLQSGHVSIAVEDGNRRA</sequence>
<dbReference type="InterPro" id="IPR036890">
    <property type="entry name" value="HATPase_C_sf"/>
</dbReference>
<proteinExistence type="predicted"/>
<keyword evidence="2" id="KW-1185">Reference proteome</keyword>
<comment type="caution">
    <text evidence="1">The sequence shown here is derived from an EMBL/GenBank/DDBJ whole genome shotgun (WGS) entry which is preliminary data.</text>
</comment>
<dbReference type="Proteomes" id="UP000322634">
    <property type="component" value="Unassembled WGS sequence"/>
</dbReference>
<evidence type="ECO:0008006" key="3">
    <source>
        <dbReference type="Google" id="ProtNLM"/>
    </source>
</evidence>
<dbReference type="AlphaFoldDB" id="A0A5D0U725"/>